<evidence type="ECO:0000259" key="4">
    <source>
        <dbReference type="Pfam" id="PF00656"/>
    </source>
</evidence>
<feature type="repeat" description="WD" evidence="3">
    <location>
        <begin position="1101"/>
        <end position="1144"/>
    </location>
</feature>
<feature type="repeat" description="WD" evidence="3">
    <location>
        <begin position="1146"/>
        <end position="1189"/>
    </location>
</feature>
<dbReference type="PROSITE" id="PS50294">
    <property type="entry name" value="WD_REPEATS_REGION"/>
    <property type="match status" value="12"/>
</dbReference>
<feature type="repeat" description="WD" evidence="3">
    <location>
        <begin position="1326"/>
        <end position="1369"/>
    </location>
</feature>
<evidence type="ECO:0000256" key="2">
    <source>
        <dbReference type="ARBA" id="ARBA00022737"/>
    </source>
</evidence>
<feature type="repeat" description="WD" evidence="3">
    <location>
        <begin position="921"/>
        <end position="964"/>
    </location>
</feature>
<evidence type="ECO:0000256" key="3">
    <source>
        <dbReference type="PROSITE-ProRule" id="PRU00221"/>
    </source>
</evidence>
<feature type="repeat" description="WD" evidence="3">
    <location>
        <begin position="876"/>
        <end position="919"/>
    </location>
</feature>
<dbReference type="PROSITE" id="PS00678">
    <property type="entry name" value="WD_REPEATS_1"/>
    <property type="match status" value="13"/>
</dbReference>
<evidence type="ECO:0000313" key="5">
    <source>
        <dbReference type="EMBL" id="AZS76879.1"/>
    </source>
</evidence>
<dbReference type="InterPro" id="IPR020472">
    <property type="entry name" value="WD40_PAC1"/>
</dbReference>
<dbReference type="CDD" id="cd00200">
    <property type="entry name" value="WD40"/>
    <property type="match status" value="2"/>
</dbReference>
<proteinExistence type="predicted"/>
<feature type="repeat" description="WD" evidence="3">
    <location>
        <begin position="1281"/>
        <end position="1324"/>
    </location>
</feature>
<feature type="domain" description="Peptidase C14 caspase" evidence="4">
    <location>
        <begin position="15"/>
        <end position="171"/>
    </location>
</feature>
<dbReference type="InterPro" id="IPR019775">
    <property type="entry name" value="WD40_repeat_CS"/>
</dbReference>
<accession>A0A3Q9KGT4</accession>
<dbReference type="InterPro" id="IPR001680">
    <property type="entry name" value="WD40_rpt"/>
</dbReference>
<feature type="repeat" description="WD" evidence="3">
    <location>
        <begin position="1236"/>
        <end position="1279"/>
    </location>
</feature>
<dbReference type="Proteomes" id="UP000275579">
    <property type="component" value="Chromosome"/>
</dbReference>
<dbReference type="GO" id="GO:0004197">
    <property type="term" value="F:cysteine-type endopeptidase activity"/>
    <property type="evidence" value="ECO:0007669"/>
    <property type="project" value="InterPro"/>
</dbReference>
<dbReference type="SUPFAM" id="SSF50978">
    <property type="entry name" value="WD40 repeat-like"/>
    <property type="match status" value="3"/>
</dbReference>
<dbReference type="InterPro" id="IPR029030">
    <property type="entry name" value="Caspase-like_dom_sf"/>
</dbReference>
<evidence type="ECO:0000313" key="6">
    <source>
        <dbReference type="Proteomes" id="UP000275579"/>
    </source>
</evidence>
<keyword evidence="2" id="KW-0677">Repeat</keyword>
<feature type="repeat" description="WD" evidence="3">
    <location>
        <begin position="1011"/>
        <end position="1054"/>
    </location>
</feature>
<feature type="repeat" description="WD" evidence="3">
    <location>
        <begin position="1191"/>
        <end position="1234"/>
    </location>
</feature>
<dbReference type="GO" id="GO:0006508">
    <property type="term" value="P:proteolysis"/>
    <property type="evidence" value="ECO:0007669"/>
    <property type="project" value="InterPro"/>
</dbReference>
<dbReference type="PANTHER" id="PTHR22847:SF637">
    <property type="entry name" value="WD REPEAT DOMAIN 5B"/>
    <property type="match status" value="1"/>
</dbReference>
<dbReference type="EMBL" id="CP029042">
    <property type="protein sequence ID" value="AZS76879.1"/>
    <property type="molecule type" value="Genomic_DNA"/>
</dbReference>
<dbReference type="InterPro" id="IPR015943">
    <property type="entry name" value="WD40/YVTN_repeat-like_dom_sf"/>
</dbReference>
<organism evidence="5 6">
    <name type="scientific">Streptomyces lydicus</name>
    <dbReference type="NCBI Taxonomy" id="47763"/>
    <lineage>
        <taxon>Bacteria</taxon>
        <taxon>Bacillati</taxon>
        <taxon>Actinomycetota</taxon>
        <taxon>Actinomycetes</taxon>
        <taxon>Kitasatosporales</taxon>
        <taxon>Streptomycetaceae</taxon>
        <taxon>Streptomyces</taxon>
    </lineage>
</organism>
<dbReference type="PROSITE" id="PS50082">
    <property type="entry name" value="WD_REPEATS_2"/>
    <property type="match status" value="13"/>
</dbReference>
<keyword evidence="1 3" id="KW-0853">WD repeat</keyword>
<feature type="repeat" description="WD" evidence="3">
    <location>
        <begin position="786"/>
        <end position="829"/>
    </location>
</feature>
<dbReference type="SMART" id="SM00320">
    <property type="entry name" value="WD40"/>
    <property type="match status" value="13"/>
</dbReference>
<dbReference type="Pfam" id="PF00400">
    <property type="entry name" value="WD40"/>
    <property type="match status" value="13"/>
</dbReference>
<feature type="repeat" description="WD" evidence="3">
    <location>
        <begin position="831"/>
        <end position="874"/>
    </location>
</feature>
<dbReference type="InterPro" id="IPR011600">
    <property type="entry name" value="Pept_C14_caspase"/>
</dbReference>
<gene>
    <name evidence="5" type="ORF">DDE74_36620</name>
</gene>
<dbReference type="InterPro" id="IPR036322">
    <property type="entry name" value="WD40_repeat_dom_sf"/>
</dbReference>
<dbReference type="SUPFAM" id="SSF52129">
    <property type="entry name" value="Caspase-like"/>
    <property type="match status" value="1"/>
</dbReference>
<feature type="repeat" description="WD" evidence="3">
    <location>
        <begin position="966"/>
        <end position="1009"/>
    </location>
</feature>
<feature type="repeat" description="WD" evidence="3">
    <location>
        <begin position="1056"/>
        <end position="1099"/>
    </location>
</feature>
<dbReference type="Pfam" id="PF00656">
    <property type="entry name" value="Peptidase_C14"/>
    <property type="match status" value="1"/>
</dbReference>
<name>A0A3Q9KGT4_9ACTN</name>
<dbReference type="PRINTS" id="PR00320">
    <property type="entry name" value="GPROTEINBRPT"/>
</dbReference>
<dbReference type="PANTHER" id="PTHR22847">
    <property type="entry name" value="WD40 REPEAT PROTEIN"/>
    <property type="match status" value="1"/>
</dbReference>
<dbReference type="Gene3D" id="2.130.10.10">
    <property type="entry name" value="YVTN repeat-like/Quinoprotein amine dehydrogenase"/>
    <property type="match status" value="4"/>
</dbReference>
<sequence length="1405" mass="150854">MAAVVSDYPKQPGWNRPGLVEARNQVVDLFTGALQYHHCDVLPLNPTKRQLTDALNDFCCSSDRREDDLLTVYLSLHGDILDTGGEHVLLTADTDPNRLSYTSLRTTDLARAMLQDTKVRRVMLMLDACYSGKGGNQLAATALDRVEAGWSRTPGSGLVVVSSAQPHQQAVAAAFPKLLRNAVTDLSVAGHAPDTLSVNAVIQYINDSGERPGHQRISLTLAGLDGEPPPFFPNPRHDVHLNSVDLDVQQAKAFDEQDRLRDTELSSRLLIRAMGYHSGADSQAATNPQWWFSGRREALSTISNWLKTTRGPVAPVAQVVTAGPGSGKTAVLGLVAALSHPERRRTVPTHALELPSDLVAAGSLDTAIYAQRLTDTDVLQALCAAARVHVTSVGALLEALDGRERPLTVLIDALDEAATPDTLCSNILRPLLTHSEGRIRLLLGTRPYLLGRLGVTSEETVDLDHPRYADHQAVTAYAARVLLGSHRTSPYRDFPASVRPVAEAVAEAAGRSFLVARLAAFTLASDPTIPTDTGPKWQVTLPRHAADAMRQDLQRRLGDDARRATDLLRPLAWAQGQGLPWEDVWAPLASEISGRTYTDEDLLWLRRAAGSYVVEAVEDGRSAYRLYHEAMAEHLRHDTDPTAVHTAYTHVLTDRAPYRTDATRDWNRAHPYALRHLAYHAAEAGLLDPLLGDPDYLVYASPRGLTPHLRHANDDTATLNAAIYRAHLHVHHDLTPVQRRQVLALDAAKTGAQAVHHHLIQHLPSGAWTPVWATANSFSTAHLDTLVGHTDLVLAVACTEVNGCPIAVTTGWDQTVRVWDLTTGRPLGEPLTGHTERVHAVACTELDGLPIAVTGSSDHTVRVWDLTTGRPLGKPLTGHTNLVLAVACTEVNGSPIAVTTGWDQTVRVWDLTTGRPLGEPLTGHTERVHAVACTELDGLPIAVTGSSDHTVRVWDLTTGRPLGKPLTGHTNAVLAVACTELDGRPIAVTTGWDQTVRVWDLTTGRPLGEPLTGHTEMVTSVACTEVNGRPTAVTGSDDGAVLVWDLATRRPLGKPLTGHTEMVREVACTEVNGRPTAVSTSDDGTVRVWNLSTGRPLGKPLTGHTEMVHVVACTELDGLPIAVTGSSDHTVRVWDLSTGHPLGEPLTGHTEPVYAVACTELDGLPIAVTGSSDDTVRVWDLTTGRPLGEPLTGHTEPVYAVACTEVIGRPIAVTASWDDTVRVWDLSTGHPLGEPLTGHTEPVYAVACTELDGLPIAVTGSSDHTVRVWDLTTGHPLGKPLTGHTNAVLAVACTELNGRPTAISTGNDGTVRVWDLAIGRCLGEPLTGHTEPVYAVACTELNGRPIAVTGSPDGTVRVWNLGSGSSTAAIFLDSIKHLALTRSGDVIVASNRDVAVYRRTQHGQA</sequence>
<protein>
    <recommendedName>
        <fullName evidence="4">Peptidase C14 caspase domain-containing protein</fullName>
    </recommendedName>
</protein>
<reference evidence="5 6" key="1">
    <citation type="submission" date="2018-04" db="EMBL/GenBank/DDBJ databases">
        <title>Complete genome sequences of Streptomyces lydicus strain WYEC and characterization of antagonistic properties of biological control agents.</title>
        <authorList>
            <person name="Mariita R.M."/>
            <person name="Sello J.K."/>
        </authorList>
    </citation>
    <scope>NUCLEOTIDE SEQUENCE [LARGE SCALE GENOMIC DNA]</scope>
    <source>
        <strain evidence="5 6">WYEC 108</strain>
    </source>
</reference>
<dbReference type="Gene3D" id="3.40.50.1460">
    <property type="match status" value="1"/>
</dbReference>
<evidence type="ECO:0000256" key="1">
    <source>
        <dbReference type="ARBA" id="ARBA00022574"/>
    </source>
</evidence>